<gene>
    <name evidence="1" type="ORF">GL50803_005949</name>
</gene>
<dbReference type="PROSITE" id="PS50005">
    <property type="entry name" value="TPR"/>
    <property type="match status" value="1"/>
</dbReference>
<dbReference type="SUPFAM" id="SSF48452">
    <property type="entry name" value="TPR-like"/>
    <property type="match status" value="1"/>
</dbReference>
<evidence type="ECO:0000313" key="2">
    <source>
        <dbReference type="Proteomes" id="UP000001548"/>
    </source>
</evidence>
<keyword evidence="2" id="KW-1185">Reference proteome</keyword>
<organism evidence="1 2">
    <name type="scientific">Giardia intestinalis (strain ATCC 50803 / WB clone C6)</name>
    <name type="common">Giardia lamblia</name>
    <dbReference type="NCBI Taxonomy" id="184922"/>
    <lineage>
        <taxon>Eukaryota</taxon>
        <taxon>Metamonada</taxon>
        <taxon>Diplomonadida</taxon>
        <taxon>Hexamitidae</taxon>
        <taxon>Giardiinae</taxon>
        <taxon>Giardia</taxon>
    </lineage>
</organism>
<dbReference type="OMA" id="ITTMKSW"/>
<dbReference type="Gene3D" id="1.25.40.10">
    <property type="entry name" value="Tetratricopeptide repeat domain"/>
    <property type="match status" value="1"/>
</dbReference>
<comment type="caution">
    <text evidence="1">The sequence shown here is derived from an EMBL/GenBank/DDBJ whole genome shotgun (WGS) entry which is preliminary data.</text>
</comment>
<dbReference type="InterPro" id="IPR052769">
    <property type="entry name" value="TPR_domain_protein"/>
</dbReference>
<dbReference type="SMART" id="SM00028">
    <property type="entry name" value="TPR"/>
    <property type="match status" value="2"/>
</dbReference>
<dbReference type="InterPro" id="IPR011990">
    <property type="entry name" value="TPR-like_helical_dom_sf"/>
</dbReference>
<sequence length="189" mass="20921">MEPPTAQLIDEQEVVFEPEPAKDAFDRGIAFKEAGNSALKTGRYKEAAEHYREALAIFSGRTTERANCLSNYAAACVRLGELDEAERSLREAIDINPRHINARLRVARVFAAREKYILAASEWSVVTQLRPLTDAEAAERDACNKKAMDAGITTMKSWGNKLLGKIGLSLDNFKLAKNADGSFNISMQK</sequence>
<proteinExistence type="predicted"/>
<dbReference type="VEuPathDB" id="GiardiaDB:GL50803_5949"/>
<dbReference type="PANTHER" id="PTHR46014:SF1">
    <property type="entry name" value="TETRATRICOPEPTIDE REPEAT PROTEIN 1"/>
    <property type="match status" value="1"/>
</dbReference>
<dbReference type="InterPro" id="IPR019734">
    <property type="entry name" value="TPR_rpt"/>
</dbReference>
<dbReference type="HOGENOM" id="CLU_058463_4_0_1"/>
<dbReference type="Proteomes" id="UP000001548">
    <property type="component" value="Unassembled WGS sequence"/>
</dbReference>
<accession>A8BKK6</accession>
<dbReference type="PANTHER" id="PTHR46014">
    <property type="entry name" value="TETRATRICOPEPTIDE REPEAT PROTEIN 1"/>
    <property type="match status" value="1"/>
</dbReference>
<dbReference type="KEGG" id="gla:GL50803_005949"/>
<reference evidence="1 2" key="1">
    <citation type="journal article" date="2007" name="Science">
        <title>Genomic minimalism in the early diverging intestinal parasite Giardia lamblia.</title>
        <authorList>
            <person name="Morrison H.G."/>
            <person name="McArthur A.G."/>
            <person name="Gillin F.D."/>
            <person name="Aley S.B."/>
            <person name="Adam R.D."/>
            <person name="Olsen G.J."/>
            <person name="Best A.A."/>
            <person name="Cande W.Z."/>
            <person name="Chen F."/>
            <person name="Cipriano M.J."/>
            <person name="Davids B.J."/>
            <person name="Dawson S.C."/>
            <person name="Elmendorf H.G."/>
            <person name="Hehl A.B."/>
            <person name="Holder M.E."/>
            <person name="Huse S.M."/>
            <person name="Kim U.U."/>
            <person name="Lasek-Nesselquist E."/>
            <person name="Manning G."/>
            <person name="Nigam A."/>
            <person name="Nixon J.E."/>
            <person name="Palm D."/>
            <person name="Passamaneck N.E."/>
            <person name="Prabhu A."/>
            <person name="Reich C.I."/>
            <person name="Reiner D.S."/>
            <person name="Samuelson J."/>
            <person name="Svard S.G."/>
            <person name="Sogin M.L."/>
        </authorList>
    </citation>
    <scope>NUCLEOTIDE SEQUENCE [LARGE SCALE GENOMIC DNA]</scope>
    <source>
        <strain evidence="1 2">WB C6</strain>
    </source>
</reference>
<evidence type="ECO:0000313" key="1">
    <source>
        <dbReference type="EMBL" id="KAE8301473.1"/>
    </source>
</evidence>
<name>A8BKK6_GIAIC</name>
<dbReference type="GeneID" id="5699438"/>
<protein>
    <submittedName>
        <fullName evidence="1">Tetratricopeptide repeat protein</fullName>
    </submittedName>
</protein>
<dbReference type="RefSeq" id="XP_001706549.1">
    <property type="nucleotide sequence ID" value="XM_001706497.1"/>
</dbReference>
<dbReference type="STRING" id="184922.A8BKK6"/>
<dbReference type="AlphaFoldDB" id="A8BKK6"/>
<dbReference type="Pfam" id="PF13424">
    <property type="entry name" value="TPR_12"/>
    <property type="match status" value="1"/>
</dbReference>
<dbReference type="EMBL" id="AACB03000005">
    <property type="protein sequence ID" value="KAE8301473.1"/>
    <property type="molecule type" value="Genomic_DNA"/>
</dbReference>